<evidence type="ECO:0000313" key="3">
    <source>
        <dbReference type="Proteomes" id="UP000766486"/>
    </source>
</evidence>
<evidence type="ECO:0000256" key="1">
    <source>
        <dbReference type="SAM" id="MobiDB-lite"/>
    </source>
</evidence>
<sequence>MSTVLSPAPCNGYPGFCWAHEEPHEIPNAEAEPKPLVLFGPPPSPSPEPEPDRPCQYLTVDGKPRREHAAPLPIVENPEASRPCHQFKYQVAKELQWLRGEWAIDHPGKEVPDLAERAYTSIKAFWIEKNLWNKKRGIVPGMKWAHEEGEQPAAQMEEQAECMLSKFQPFCSHDCPLRIDRPANGNNADGGTSHDTLEAEEQLRPTIPCHAGRSQAPKHQKHTPKRVASCPELQPEEAAPNDL</sequence>
<name>A0ABY6U398_BIOOC</name>
<feature type="region of interest" description="Disordered" evidence="1">
    <location>
        <begin position="182"/>
        <end position="243"/>
    </location>
</feature>
<feature type="compositionally biased region" description="Basic residues" evidence="1">
    <location>
        <begin position="216"/>
        <end position="225"/>
    </location>
</feature>
<evidence type="ECO:0000313" key="2">
    <source>
        <dbReference type="EMBL" id="VUC25483.1"/>
    </source>
</evidence>
<feature type="region of interest" description="Disordered" evidence="1">
    <location>
        <begin position="29"/>
        <end position="54"/>
    </location>
</feature>
<accession>A0ABY6U398</accession>
<proteinExistence type="predicted"/>
<organism evidence="2 3">
    <name type="scientific">Bionectria ochroleuca</name>
    <name type="common">Gliocladium roseum</name>
    <dbReference type="NCBI Taxonomy" id="29856"/>
    <lineage>
        <taxon>Eukaryota</taxon>
        <taxon>Fungi</taxon>
        <taxon>Dikarya</taxon>
        <taxon>Ascomycota</taxon>
        <taxon>Pezizomycotina</taxon>
        <taxon>Sordariomycetes</taxon>
        <taxon>Hypocreomycetidae</taxon>
        <taxon>Hypocreales</taxon>
        <taxon>Bionectriaceae</taxon>
        <taxon>Clonostachys</taxon>
    </lineage>
</organism>
<gene>
    <name evidence="2" type="ORF">CLO192961_LOCUS171444</name>
</gene>
<dbReference type="EMBL" id="CABFNS010000736">
    <property type="protein sequence ID" value="VUC25483.1"/>
    <property type="molecule type" value="Genomic_DNA"/>
</dbReference>
<feature type="compositionally biased region" description="Polar residues" evidence="1">
    <location>
        <begin position="184"/>
        <end position="194"/>
    </location>
</feature>
<dbReference type="Proteomes" id="UP000766486">
    <property type="component" value="Unassembled WGS sequence"/>
</dbReference>
<comment type="caution">
    <text evidence="2">The sequence shown here is derived from an EMBL/GenBank/DDBJ whole genome shotgun (WGS) entry which is preliminary data.</text>
</comment>
<protein>
    <submittedName>
        <fullName evidence="2">Uncharacterized protein</fullName>
    </submittedName>
</protein>
<keyword evidence="3" id="KW-1185">Reference proteome</keyword>
<reference evidence="2 3" key="1">
    <citation type="submission" date="2019-06" db="EMBL/GenBank/DDBJ databases">
        <authorList>
            <person name="Broberg M."/>
        </authorList>
    </citation>
    <scope>NUCLEOTIDE SEQUENCE [LARGE SCALE GENOMIC DNA]</scope>
</reference>